<keyword evidence="4 5" id="KW-0472">Membrane</keyword>
<dbReference type="InterPro" id="IPR051784">
    <property type="entry name" value="Nod_factor_ABC_transporter"/>
</dbReference>
<reference evidence="7 8" key="1">
    <citation type="submission" date="2016-11" db="EMBL/GenBank/DDBJ databases">
        <authorList>
            <person name="Jaros S."/>
            <person name="Januszkiewicz K."/>
            <person name="Wedrychowicz H."/>
        </authorList>
    </citation>
    <scope>NUCLEOTIDE SEQUENCE [LARGE SCALE GENOMIC DNA]</scope>
    <source>
        <strain evidence="7 8">DSM 6191</strain>
    </source>
</reference>
<proteinExistence type="inferred from homology"/>
<dbReference type="InterPro" id="IPR047817">
    <property type="entry name" value="ABC2_TM_bact-type"/>
</dbReference>
<evidence type="ECO:0000256" key="3">
    <source>
        <dbReference type="ARBA" id="ARBA00022989"/>
    </source>
</evidence>
<dbReference type="PANTHER" id="PTHR43229">
    <property type="entry name" value="NODULATION PROTEIN J"/>
    <property type="match status" value="1"/>
</dbReference>
<keyword evidence="3 5" id="KW-1133">Transmembrane helix</keyword>
<name>A0A1M5W9Z9_9CLOT</name>
<keyword evidence="5" id="KW-1003">Cell membrane</keyword>
<organism evidence="7 8">
    <name type="scientific">Clostridium intestinale DSM 6191</name>
    <dbReference type="NCBI Taxonomy" id="1121320"/>
    <lineage>
        <taxon>Bacteria</taxon>
        <taxon>Bacillati</taxon>
        <taxon>Bacillota</taxon>
        <taxon>Clostridia</taxon>
        <taxon>Eubacteriales</taxon>
        <taxon>Clostridiaceae</taxon>
        <taxon>Clostridium</taxon>
    </lineage>
</organism>
<dbReference type="RefSeq" id="WP_073017325.1">
    <property type="nucleotide sequence ID" value="NZ_FQXU01000004.1"/>
</dbReference>
<evidence type="ECO:0000256" key="4">
    <source>
        <dbReference type="ARBA" id="ARBA00023136"/>
    </source>
</evidence>
<gene>
    <name evidence="7" type="ORF">SAMN02745941_00992</name>
</gene>
<dbReference type="PRINTS" id="PR00164">
    <property type="entry name" value="ABC2TRNSPORT"/>
</dbReference>
<dbReference type="Proteomes" id="UP000184241">
    <property type="component" value="Unassembled WGS sequence"/>
</dbReference>
<comment type="subcellular location">
    <subcellularLocation>
        <location evidence="5">Cell membrane</location>
        <topology evidence="5">Multi-pass membrane protein</topology>
    </subcellularLocation>
    <subcellularLocation>
        <location evidence="1">Membrane</location>
        <topology evidence="1">Multi-pass membrane protein</topology>
    </subcellularLocation>
</comment>
<dbReference type="InterPro" id="IPR013525">
    <property type="entry name" value="ABC2_TM"/>
</dbReference>
<evidence type="ECO:0000256" key="5">
    <source>
        <dbReference type="RuleBase" id="RU361157"/>
    </source>
</evidence>
<comment type="similarity">
    <text evidence="5">Belongs to the ABC-2 integral membrane protein family.</text>
</comment>
<dbReference type="PROSITE" id="PS51012">
    <property type="entry name" value="ABC_TM2"/>
    <property type="match status" value="1"/>
</dbReference>
<dbReference type="AlphaFoldDB" id="A0A1M5W9Z9"/>
<accession>A0A1M5W9Z9</accession>
<evidence type="ECO:0000259" key="6">
    <source>
        <dbReference type="PROSITE" id="PS51012"/>
    </source>
</evidence>
<dbReference type="Pfam" id="PF01061">
    <property type="entry name" value="ABC2_membrane"/>
    <property type="match status" value="1"/>
</dbReference>
<feature type="transmembrane region" description="Helical" evidence="5">
    <location>
        <begin position="146"/>
        <end position="170"/>
    </location>
</feature>
<dbReference type="EMBL" id="FQXU01000004">
    <property type="protein sequence ID" value="SHH84287.1"/>
    <property type="molecule type" value="Genomic_DNA"/>
</dbReference>
<keyword evidence="5" id="KW-0813">Transport</keyword>
<feature type="transmembrane region" description="Helical" evidence="5">
    <location>
        <begin position="20"/>
        <end position="42"/>
    </location>
</feature>
<dbReference type="GO" id="GO:0043190">
    <property type="term" value="C:ATP-binding cassette (ABC) transporter complex"/>
    <property type="evidence" value="ECO:0007669"/>
    <property type="project" value="InterPro"/>
</dbReference>
<keyword evidence="2 5" id="KW-0812">Transmembrane</keyword>
<protein>
    <recommendedName>
        <fullName evidence="5">Transport permease protein</fullName>
    </recommendedName>
</protein>
<feature type="transmembrane region" description="Helical" evidence="5">
    <location>
        <begin position="109"/>
        <end position="134"/>
    </location>
</feature>
<evidence type="ECO:0000313" key="8">
    <source>
        <dbReference type="Proteomes" id="UP000184241"/>
    </source>
</evidence>
<feature type="transmembrane region" description="Helical" evidence="5">
    <location>
        <begin position="233"/>
        <end position="253"/>
    </location>
</feature>
<dbReference type="PIRSF" id="PIRSF006648">
    <property type="entry name" value="DrrB"/>
    <property type="match status" value="1"/>
</dbReference>
<comment type="caution">
    <text evidence="5">Lacks conserved residue(s) required for the propagation of feature annotation.</text>
</comment>
<feature type="transmembrane region" description="Helical" evidence="5">
    <location>
        <begin position="62"/>
        <end position="80"/>
    </location>
</feature>
<dbReference type="InterPro" id="IPR000412">
    <property type="entry name" value="ABC_2_transport"/>
</dbReference>
<evidence type="ECO:0000313" key="7">
    <source>
        <dbReference type="EMBL" id="SHH84287.1"/>
    </source>
</evidence>
<evidence type="ECO:0000256" key="1">
    <source>
        <dbReference type="ARBA" id="ARBA00004141"/>
    </source>
</evidence>
<evidence type="ECO:0000256" key="2">
    <source>
        <dbReference type="ARBA" id="ARBA00022692"/>
    </source>
</evidence>
<dbReference type="GO" id="GO:0140359">
    <property type="term" value="F:ABC-type transporter activity"/>
    <property type="evidence" value="ECO:0007669"/>
    <property type="project" value="InterPro"/>
</dbReference>
<feature type="domain" description="ABC transmembrane type-2" evidence="6">
    <location>
        <begin position="24"/>
        <end position="255"/>
    </location>
</feature>
<sequence length="269" mass="30919">MRSFIKVVIAEMKKQHLNYFHSKFIYISLFIWPILNFITSYYSFKPFKINNSNLSYLNEDNVLVFIVLGYMTMSLFRSLVQTAWNFSFERISGTLELIYLSPASRQGVILGNALSSLFESIVFMVIFTLGVLIFKREVLNVNYLSLMIVFIITLLMAVMWGMFLNSLFLFSRDSGFLFTVLEEPMEIFSGVKVPTSVFPMWAKGISLIFPLTYAIEGVRNVILIGSSIQEIKSFIVIGVGIIIILYLSCLKIIKVVEHHSRKTGNFTYF</sequence>
<dbReference type="PANTHER" id="PTHR43229:SF6">
    <property type="entry name" value="ABC-TYPE MULTIDRUG TRANSPORT SYSTEM, PERMEASE COMPONENT"/>
    <property type="match status" value="1"/>
</dbReference>